<name>A0A811K2Q0_9BILA</name>
<dbReference type="OrthoDB" id="10396732at2759"/>
<accession>A0A811K2Q0</accession>
<gene>
    <name evidence="2" type="ORF">BOKJ2_LOCUS2945</name>
</gene>
<feature type="transmembrane region" description="Helical" evidence="1">
    <location>
        <begin position="63"/>
        <end position="81"/>
    </location>
</feature>
<evidence type="ECO:0000256" key="1">
    <source>
        <dbReference type="SAM" id="Phobius"/>
    </source>
</evidence>
<feature type="transmembrane region" description="Helical" evidence="1">
    <location>
        <begin position="93"/>
        <end position="114"/>
    </location>
</feature>
<sequence>MFHPRLFSDVEDNDELNDLMWFTCFFGCITNPLHVHQAALIIGVLDIWYSFYLLFMIIIGRTYLFYAEFAFNFFIALLLVVGNKTNRPDFYKLWLYWKVIVLLTRVLCSTYLILTTAEVMTKIQIMEDYTRITTLKQVLDEKSANSFVLLPTLTIILIECHFWQIVYYAKNYLIDRFYMEMIKEKRALQYQSADNTQSYLVIKEEDEPEDTRSRVNSV</sequence>
<dbReference type="Proteomes" id="UP000783686">
    <property type="component" value="Unassembled WGS sequence"/>
</dbReference>
<comment type="caution">
    <text evidence="2">The sequence shown here is derived from an EMBL/GenBank/DDBJ whole genome shotgun (WGS) entry which is preliminary data.</text>
</comment>
<keyword evidence="1" id="KW-1133">Transmembrane helix</keyword>
<protein>
    <submittedName>
        <fullName evidence="2">Uncharacterized protein</fullName>
    </submittedName>
</protein>
<organism evidence="2 3">
    <name type="scientific">Bursaphelenchus okinawaensis</name>
    <dbReference type="NCBI Taxonomy" id="465554"/>
    <lineage>
        <taxon>Eukaryota</taxon>
        <taxon>Metazoa</taxon>
        <taxon>Ecdysozoa</taxon>
        <taxon>Nematoda</taxon>
        <taxon>Chromadorea</taxon>
        <taxon>Rhabditida</taxon>
        <taxon>Tylenchina</taxon>
        <taxon>Tylenchomorpha</taxon>
        <taxon>Aphelenchoidea</taxon>
        <taxon>Aphelenchoididae</taxon>
        <taxon>Bursaphelenchus</taxon>
    </lineage>
</organism>
<keyword evidence="3" id="KW-1185">Reference proteome</keyword>
<proteinExistence type="predicted"/>
<keyword evidence="1" id="KW-0812">Transmembrane</keyword>
<dbReference type="AlphaFoldDB" id="A0A811K2Q0"/>
<dbReference type="Proteomes" id="UP000614601">
    <property type="component" value="Unassembled WGS sequence"/>
</dbReference>
<feature type="transmembrane region" description="Helical" evidence="1">
    <location>
        <begin position="147"/>
        <end position="169"/>
    </location>
</feature>
<feature type="transmembrane region" description="Helical" evidence="1">
    <location>
        <begin position="38"/>
        <end position="57"/>
    </location>
</feature>
<reference evidence="2" key="1">
    <citation type="submission" date="2020-09" db="EMBL/GenBank/DDBJ databases">
        <authorList>
            <person name="Kikuchi T."/>
        </authorList>
    </citation>
    <scope>NUCLEOTIDE SEQUENCE</scope>
    <source>
        <strain evidence="2">SH1</strain>
    </source>
</reference>
<dbReference type="EMBL" id="CAJFDH010000002">
    <property type="protein sequence ID" value="CAD5209953.1"/>
    <property type="molecule type" value="Genomic_DNA"/>
</dbReference>
<dbReference type="EMBL" id="CAJFCW020000002">
    <property type="protein sequence ID" value="CAG9090444.1"/>
    <property type="molecule type" value="Genomic_DNA"/>
</dbReference>
<evidence type="ECO:0000313" key="2">
    <source>
        <dbReference type="EMBL" id="CAD5209953.1"/>
    </source>
</evidence>
<keyword evidence="1" id="KW-0472">Membrane</keyword>
<evidence type="ECO:0000313" key="3">
    <source>
        <dbReference type="Proteomes" id="UP000614601"/>
    </source>
</evidence>